<dbReference type="AlphaFoldDB" id="R7UGZ0"/>
<keyword evidence="6" id="KW-0560">Oxidoreductase</keyword>
<dbReference type="GO" id="GO:0071949">
    <property type="term" value="F:FAD binding"/>
    <property type="evidence" value="ECO:0007669"/>
    <property type="project" value="InterPro"/>
</dbReference>
<dbReference type="SUPFAM" id="SSF51971">
    <property type="entry name" value="Nucleotide-binding domain"/>
    <property type="match status" value="1"/>
</dbReference>
<evidence type="ECO:0000256" key="1">
    <source>
        <dbReference type="ARBA" id="ARBA00001974"/>
    </source>
</evidence>
<keyword evidence="4" id="KW-0285">Flavoprotein</keyword>
<dbReference type="Proteomes" id="UP000014760">
    <property type="component" value="Unassembled WGS sequence"/>
</dbReference>
<evidence type="ECO:0000256" key="3">
    <source>
        <dbReference type="ARBA" id="ARBA00006730"/>
    </source>
</evidence>
<proteinExistence type="inferred from homology"/>
<evidence type="ECO:0000256" key="6">
    <source>
        <dbReference type="ARBA" id="ARBA00023002"/>
    </source>
</evidence>
<feature type="binding site" evidence="7">
    <location>
        <position position="303"/>
    </location>
    <ligand>
        <name>D-dopa</name>
        <dbReference type="ChEBI" id="CHEBI:149689"/>
    </ligand>
</feature>
<dbReference type="InterPro" id="IPR006181">
    <property type="entry name" value="D-amino_acid_oxidase_CS"/>
</dbReference>
<sequence>MSGGGVCVLGAGVVGLGVALRLLRTGNTRVTIVAEKFSPHTTGDGAAGIWEPYALGDTRHEDILRWGKETFDWIEGLAQSEEAADCGAFHVQCFHVYRENVQEPIWRDIVHGFRRMTAKELQPYPDHNCGFTYTTLISEGRKYLQWLTNRCKALGATFIQRKINDLTELSSFDIVVNCSGLGSRELARDTSVQPIKGQIIMVEAPWIKDSRIFFDEGLCLLIGTDRVYVGGTKEVGNEDATPNPVQSARIWREMIQLVPSLAKGKRIGEWGGLRPGRQSIRLEAEESNNSISPQVIHNYGHGGAGLTLHWGCAAECLRLIYQTCSPQPKL</sequence>
<dbReference type="InterPro" id="IPR006076">
    <property type="entry name" value="FAD-dep_OxRdtase"/>
</dbReference>
<dbReference type="STRING" id="283909.R7UGZ0"/>
<dbReference type="GO" id="GO:0005782">
    <property type="term" value="C:peroxisomal matrix"/>
    <property type="evidence" value="ECO:0007669"/>
    <property type="project" value="UniProtKB-SubCell"/>
</dbReference>
<evidence type="ECO:0000256" key="2">
    <source>
        <dbReference type="ARBA" id="ARBA00004253"/>
    </source>
</evidence>
<name>R7UGZ0_CAPTE</name>
<evidence type="ECO:0000313" key="10">
    <source>
        <dbReference type="EnsemblMetazoa" id="CapteP92345"/>
    </source>
</evidence>
<feature type="binding site" evidence="7">
    <location>
        <position position="274"/>
    </location>
    <ligand>
        <name>D-dopa</name>
        <dbReference type="ChEBI" id="CHEBI:149689"/>
    </ligand>
</feature>
<reference evidence="9 11" key="2">
    <citation type="journal article" date="2013" name="Nature">
        <title>Insights into bilaterian evolution from three spiralian genomes.</title>
        <authorList>
            <person name="Simakov O."/>
            <person name="Marletaz F."/>
            <person name="Cho S.J."/>
            <person name="Edsinger-Gonzales E."/>
            <person name="Havlak P."/>
            <person name="Hellsten U."/>
            <person name="Kuo D.H."/>
            <person name="Larsson T."/>
            <person name="Lv J."/>
            <person name="Arendt D."/>
            <person name="Savage R."/>
            <person name="Osoegawa K."/>
            <person name="de Jong P."/>
            <person name="Grimwood J."/>
            <person name="Chapman J.A."/>
            <person name="Shapiro H."/>
            <person name="Aerts A."/>
            <person name="Otillar R.P."/>
            <person name="Terry A.Y."/>
            <person name="Boore J.L."/>
            <person name="Grigoriev I.V."/>
            <person name="Lindberg D.R."/>
            <person name="Seaver E.C."/>
            <person name="Weisblat D.A."/>
            <person name="Putnam N.H."/>
            <person name="Rokhsar D.S."/>
        </authorList>
    </citation>
    <scope>NUCLEOTIDE SEQUENCE</scope>
    <source>
        <strain evidence="9 11">I ESC-2004</strain>
    </source>
</reference>
<dbReference type="GO" id="GO:0003884">
    <property type="term" value="F:D-amino-acid oxidase activity"/>
    <property type="evidence" value="ECO:0007669"/>
    <property type="project" value="InterPro"/>
</dbReference>
<comment type="cofactor">
    <cofactor evidence="1 7">
        <name>FAD</name>
        <dbReference type="ChEBI" id="CHEBI:57692"/>
    </cofactor>
</comment>
<dbReference type="HOGENOM" id="CLU_034311_0_2_1"/>
<dbReference type="InterPro" id="IPR023209">
    <property type="entry name" value="DAO"/>
</dbReference>
<dbReference type="Pfam" id="PF01266">
    <property type="entry name" value="DAO"/>
    <property type="match status" value="1"/>
</dbReference>
<accession>R7UGZ0</accession>
<dbReference type="SUPFAM" id="SSF54373">
    <property type="entry name" value="FAD-linked reductases, C-terminal domain"/>
    <property type="match status" value="1"/>
</dbReference>
<dbReference type="Gene3D" id="3.40.50.720">
    <property type="entry name" value="NAD(P)-binding Rossmann-like Domain"/>
    <property type="match status" value="1"/>
</dbReference>
<dbReference type="PANTHER" id="PTHR11530:SF11">
    <property type="entry name" value="D-ASPARTATE OXIDASE"/>
    <property type="match status" value="1"/>
</dbReference>
<feature type="domain" description="FAD dependent oxidoreductase" evidence="8">
    <location>
        <begin position="6"/>
        <end position="314"/>
    </location>
</feature>
<organism evidence="9">
    <name type="scientific">Capitella teleta</name>
    <name type="common">Polychaete worm</name>
    <dbReference type="NCBI Taxonomy" id="283909"/>
    <lineage>
        <taxon>Eukaryota</taxon>
        <taxon>Metazoa</taxon>
        <taxon>Spiralia</taxon>
        <taxon>Lophotrochozoa</taxon>
        <taxon>Annelida</taxon>
        <taxon>Polychaeta</taxon>
        <taxon>Sedentaria</taxon>
        <taxon>Scolecida</taxon>
        <taxon>Capitellidae</taxon>
        <taxon>Capitella</taxon>
    </lineage>
</organism>
<dbReference type="OMA" id="LWWPYRI"/>
<evidence type="ECO:0000259" key="8">
    <source>
        <dbReference type="Pfam" id="PF01266"/>
    </source>
</evidence>
<evidence type="ECO:0000313" key="9">
    <source>
        <dbReference type="EMBL" id="ELU03058.1"/>
    </source>
</evidence>
<dbReference type="Gene3D" id="3.30.9.10">
    <property type="entry name" value="D-Amino Acid Oxidase, subunit A, domain 2"/>
    <property type="match status" value="1"/>
</dbReference>
<keyword evidence="5 7" id="KW-0274">FAD</keyword>
<evidence type="ECO:0000313" key="11">
    <source>
        <dbReference type="Proteomes" id="UP000014760"/>
    </source>
</evidence>
<gene>
    <name evidence="9" type="ORF">CAPTEDRAFT_92345</name>
</gene>
<comment type="subcellular location">
    <subcellularLocation>
        <location evidence="2">Peroxisome matrix</location>
    </subcellularLocation>
</comment>
<dbReference type="OrthoDB" id="2015447at2759"/>
<dbReference type="PIRSF" id="PIRSF000189">
    <property type="entry name" value="D-aa_oxidase"/>
    <property type="match status" value="1"/>
</dbReference>
<reference evidence="11" key="1">
    <citation type="submission" date="2012-12" db="EMBL/GenBank/DDBJ databases">
        <authorList>
            <person name="Hellsten U."/>
            <person name="Grimwood J."/>
            <person name="Chapman J.A."/>
            <person name="Shapiro H."/>
            <person name="Aerts A."/>
            <person name="Otillar R.P."/>
            <person name="Terry A.Y."/>
            <person name="Boore J.L."/>
            <person name="Simakov O."/>
            <person name="Marletaz F."/>
            <person name="Cho S.-J."/>
            <person name="Edsinger-Gonzales E."/>
            <person name="Havlak P."/>
            <person name="Kuo D.-H."/>
            <person name="Larsson T."/>
            <person name="Lv J."/>
            <person name="Arendt D."/>
            <person name="Savage R."/>
            <person name="Osoegawa K."/>
            <person name="de Jong P."/>
            <person name="Lindberg D.R."/>
            <person name="Seaver E.C."/>
            <person name="Weisblat D.A."/>
            <person name="Putnam N.H."/>
            <person name="Grigoriev I.V."/>
            <person name="Rokhsar D.S."/>
        </authorList>
    </citation>
    <scope>NUCLEOTIDE SEQUENCE</scope>
    <source>
        <strain evidence="11">I ESC-2004</strain>
    </source>
</reference>
<feature type="binding site" evidence="7">
    <location>
        <begin position="302"/>
        <end position="307"/>
    </location>
    <ligand>
        <name>FAD</name>
        <dbReference type="ChEBI" id="CHEBI:57692"/>
    </ligand>
</feature>
<dbReference type="EMBL" id="KB303505">
    <property type="protein sequence ID" value="ELU03058.1"/>
    <property type="molecule type" value="Genomic_DNA"/>
</dbReference>
<dbReference type="EMBL" id="AMQN01008594">
    <property type="status" value="NOT_ANNOTATED_CDS"/>
    <property type="molecule type" value="Genomic_DNA"/>
</dbReference>
<reference evidence="10" key="3">
    <citation type="submission" date="2015-06" db="UniProtKB">
        <authorList>
            <consortium name="EnsemblMetazoa"/>
        </authorList>
    </citation>
    <scope>IDENTIFICATION</scope>
</reference>
<dbReference type="EnsemblMetazoa" id="CapteT92345">
    <property type="protein sequence ID" value="CapteP92345"/>
    <property type="gene ID" value="CapteG92345"/>
</dbReference>
<comment type="similarity">
    <text evidence="3">Belongs to the DAMOX/DASOX family.</text>
</comment>
<dbReference type="PROSITE" id="PS00677">
    <property type="entry name" value="DAO"/>
    <property type="match status" value="1"/>
</dbReference>
<evidence type="ECO:0000256" key="4">
    <source>
        <dbReference type="ARBA" id="ARBA00022630"/>
    </source>
</evidence>
<keyword evidence="11" id="KW-1185">Reference proteome</keyword>
<evidence type="ECO:0000256" key="7">
    <source>
        <dbReference type="PIRSR" id="PIRSR000189-1"/>
    </source>
</evidence>
<protein>
    <recommendedName>
        <fullName evidence="8">FAD dependent oxidoreductase domain-containing protein</fullName>
    </recommendedName>
</protein>
<dbReference type="GO" id="GO:0019478">
    <property type="term" value="P:D-amino acid catabolic process"/>
    <property type="evidence" value="ECO:0007669"/>
    <property type="project" value="TreeGrafter"/>
</dbReference>
<dbReference type="PANTHER" id="PTHR11530">
    <property type="entry name" value="D-AMINO ACID OXIDASE"/>
    <property type="match status" value="1"/>
</dbReference>
<evidence type="ECO:0000256" key="5">
    <source>
        <dbReference type="ARBA" id="ARBA00022827"/>
    </source>
</evidence>